<feature type="domain" description="UvrD-like helicase ATP-binding" evidence="12">
    <location>
        <begin position="10"/>
        <end position="285"/>
    </location>
</feature>
<evidence type="ECO:0000259" key="12">
    <source>
        <dbReference type="PROSITE" id="PS51198"/>
    </source>
</evidence>
<evidence type="ECO:0000256" key="5">
    <source>
        <dbReference type="ARBA" id="ARBA00022840"/>
    </source>
</evidence>
<keyword evidence="4 11" id="KW-0347">Helicase</keyword>
<reference evidence="13 14" key="1">
    <citation type="submission" date="2018-02" db="EMBL/GenBank/DDBJ databases">
        <title>Complete genome and methylome analysis of Bacillus caldolyticus.</title>
        <authorList>
            <person name="Fomenkov A.I."/>
            <person name="Mersha F."/>
            <person name="Vincze T."/>
            <person name="Roberts R.J."/>
        </authorList>
    </citation>
    <scope>NUCLEOTIDE SEQUENCE [LARGE SCALE GENOMIC DNA]</scope>
    <source>
        <strain evidence="13 14">NEB414</strain>
    </source>
</reference>
<keyword evidence="14" id="KW-1185">Reference proteome</keyword>
<feature type="binding site" evidence="11">
    <location>
        <begin position="31"/>
        <end position="38"/>
    </location>
    <ligand>
        <name>ATP</name>
        <dbReference type="ChEBI" id="CHEBI:30616"/>
    </ligand>
</feature>
<evidence type="ECO:0000256" key="3">
    <source>
        <dbReference type="ARBA" id="ARBA00022801"/>
    </source>
</evidence>
<dbReference type="PROSITE" id="PS51198">
    <property type="entry name" value="UVRD_HELICASE_ATP_BIND"/>
    <property type="match status" value="1"/>
</dbReference>
<keyword evidence="7" id="KW-0413">Isomerase</keyword>
<evidence type="ECO:0000256" key="6">
    <source>
        <dbReference type="ARBA" id="ARBA00023125"/>
    </source>
</evidence>
<dbReference type="Gene3D" id="1.10.486.10">
    <property type="entry name" value="PCRA, domain 4"/>
    <property type="match status" value="1"/>
</dbReference>
<keyword evidence="3 11" id="KW-0378">Hydrolase</keyword>
<dbReference type="PANTHER" id="PTHR11070:SF2">
    <property type="entry name" value="ATP-DEPENDENT DNA HELICASE SRS2"/>
    <property type="match status" value="1"/>
</dbReference>
<evidence type="ECO:0000256" key="8">
    <source>
        <dbReference type="ARBA" id="ARBA00034617"/>
    </source>
</evidence>
<protein>
    <recommendedName>
        <fullName evidence="9">DNA 3'-5' helicase</fullName>
        <ecNumber evidence="9">5.6.2.4</ecNumber>
    </recommendedName>
</protein>
<dbReference type="Gene3D" id="3.40.50.300">
    <property type="entry name" value="P-loop containing nucleotide triphosphate hydrolases"/>
    <property type="match status" value="2"/>
</dbReference>
<evidence type="ECO:0000313" key="13">
    <source>
        <dbReference type="EMBL" id="AUI36351.1"/>
    </source>
</evidence>
<gene>
    <name evidence="13" type="ORF">CWI35_07210</name>
</gene>
<dbReference type="PANTHER" id="PTHR11070">
    <property type="entry name" value="UVRD / RECB / PCRA DNA HELICASE FAMILY MEMBER"/>
    <property type="match status" value="1"/>
</dbReference>
<dbReference type="Proteomes" id="UP000265462">
    <property type="component" value="Chromosome"/>
</dbReference>
<evidence type="ECO:0000313" key="14">
    <source>
        <dbReference type="Proteomes" id="UP000265462"/>
    </source>
</evidence>
<dbReference type="InterPro" id="IPR027417">
    <property type="entry name" value="P-loop_NTPase"/>
</dbReference>
<dbReference type="InterPro" id="IPR014017">
    <property type="entry name" value="DNA_helicase_UvrD-like_C"/>
</dbReference>
<name>A0ABM6QLY1_BACCL</name>
<proteinExistence type="inferred from homology"/>
<evidence type="ECO:0000256" key="2">
    <source>
        <dbReference type="ARBA" id="ARBA00022741"/>
    </source>
</evidence>
<keyword evidence="6" id="KW-0238">DNA-binding</keyword>
<dbReference type="EC" id="5.6.2.4" evidence="9"/>
<dbReference type="InterPro" id="IPR013986">
    <property type="entry name" value="DExx_box_DNA_helicase_dom_sf"/>
</dbReference>
<evidence type="ECO:0000256" key="10">
    <source>
        <dbReference type="ARBA" id="ARBA00048988"/>
    </source>
</evidence>
<sequence length="604" mass="70500">MDLFKEKLNQIKKDKDQYEAFLSENNTVVIAGPGSGKTTVLTLKIMKLLMEEIKPPRGLACVTFSRAAAKEFKDRLNDLGYQKRENVFLGTVHSFCISEIISPFAHLYNYDIPLPIKIVAEKKKKSLFKKIIQDFQLENTNIRIEDMDKERTLNIKGISEVEIPTYDLALKVAIEYEKRLHAEGFVDFVDIVKYATLLIQNHEYVRRCLEAKFPWILIDEYQDLGKPLHEMVLSLLKNTNIKFFAVGDPDQSIHSYNGAIPDYLNELYGLPNINKVRLKTNYRSNQDIIDASELALGDKREYKAGARLNENAEFHFITCEEEMYDQYVKVAKEIIPSCMKAGIPLEEIAIMVGYNNQAKELGAILSREGIPYYITKFEFQRTDVVMWLERCALWCIDKSKESFDDLVEFWIHLNRQHQKFIITNELIFFRRKLFDVLTSSIKHNHCLSKWLTFVIHNLELLSLLKDSHIYPDEVDNLKQLIKTSTKGEFSNYNLDKFSKLGKPEDQVTITTRHGSKGLEFEVVILLGMEDDHFPSYKNKRDPRKLSEDRRVFFVCISRAKRVCYLLRSKKYTKETQYGIKTFNYKPSEFWEILYSKYGEKVPSS</sequence>
<dbReference type="Pfam" id="PF13361">
    <property type="entry name" value="UvrD_C"/>
    <property type="match status" value="2"/>
</dbReference>
<organism evidence="13 14">
    <name type="scientific">Bacillus caldolyticus</name>
    <dbReference type="NCBI Taxonomy" id="1394"/>
    <lineage>
        <taxon>Bacteria</taxon>
        <taxon>Bacillati</taxon>
        <taxon>Bacillota</taxon>
        <taxon>Bacilli</taxon>
        <taxon>Bacillales</taxon>
        <taxon>Anoxybacillaceae</taxon>
        <taxon>Geobacillus</taxon>
        <taxon>Geobacillus thermoleovorans group</taxon>
    </lineage>
</organism>
<dbReference type="EMBL" id="CP025074">
    <property type="protein sequence ID" value="AUI36351.1"/>
    <property type="molecule type" value="Genomic_DNA"/>
</dbReference>
<keyword evidence="2 11" id="KW-0547">Nucleotide-binding</keyword>
<dbReference type="InterPro" id="IPR000212">
    <property type="entry name" value="DNA_helicase_UvrD/REP"/>
</dbReference>
<keyword evidence="5 11" id="KW-0067">ATP-binding</keyword>
<evidence type="ECO:0000256" key="1">
    <source>
        <dbReference type="ARBA" id="ARBA00009922"/>
    </source>
</evidence>
<evidence type="ECO:0000256" key="7">
    <source>
        <dbReference type="ARBA" id="ARBA00023235"/>
    </source>
</evidence>
<comment type="catalytic activity">
    <reaction evidence="10">
        <text>ATP + H2O = ADP + phosphate + H(+)</text>
        <dbReference type="Rhea" id="RHEA:13065"/>
        <dbReference type="ChEBI" id="CHEBI:15377"/>
        <dbReference type="ChEBI" id="CHEBI:15378"/>
        <dbReference type="ChEBI" id="CHEBI:30616"/>
        <dbReference type="ChEBI" id="CHEBI:43474"/>
        <dbReference type="ChEBI" id="CHEBI:456216"/>
        <dbReference type="EC" id="5.6.2.4"/>
    </reaction>
</comment>
<dbReference type="RefSeq" id="WP_061912286.1">
    <property type="nucleotide sequence ID" value="NZ_CP025074.1"/>
</dbReference>
<dbReference type="Pfam" id="PF00580">
    <property type="entry name" value="UvrD-helicase"/>
    <property type="match status" value="1"/>
</dbReference>
<evidence type="ECO:0000256" key="11">
    <source>
        <dbReference type="PROSITE-ProRule" id="PRU00560"/>
    </source>
</evidence>
<dbReference type="InterPro" id="IPR014016">
    <property type="entry name" value="UvrD-like_ATP-bd"/>
</dbReference>
<comment type="similarity">
    <text evidence="1">Belongs to the helicase family. UvrD subfamily.</text>
</comment>
<dbReference type="SUPFAM" id="SSF52540">
    <property type="entry name" value="P-loop containing nucleoside triphosphate hydrolases"/>
    <property type="match status" value="1"/>
</dbReference>
<comment type="catalytic activity">
    <reaction evidence="8">
        <text>Couples ATP hydrolysis with the unwinding of duplex DNA by translocating in the 3'-5' direction.</text>
        <dbReference type="EC" id="5.6.2.4"/>
    </reaction>
</comment>
<dbReference type="Gene3D" id="1.10.10.160">
    <property type="match status" value="1"/>
</dbReference>
<evidence type="ECO:0000256" key="4">
    <source>
        <dbReference type="ARBA" id="ARBA00022806"/>
    </source>
</evidence>
<dbReference type="GO" id="GO:0004386">
    <property type="term" value="F:helicase activity"/>
    <property type="evidence" value="ECO:0007669"/>
    <property type="project" value="UniProtKB-KW"/>
</dbReference>
<accession>A0ABM6QLY1</accession>
<evidence type="ECO:0000256" key="9">
    <source>
        <dbReference type="ARBA" id="ARBA00034808"/>
    </source>
</evidence>
<dbReference type="CDD" id="cd17932">
    <property type="entry name" value="DEXQc_UvrD"/>
    <property type="match status" value="1"/>
</dbReference>